<comment type="subcellular location">
    <subcellularLocation>
        <location evidence="1">Nucleus</location>
    </subcellularLocation>
</comment>
<evidence type="ECO:0000256" key="2">
    <source>
        <dbReference type="ARBA" id="ARBA00022723"/>
    </source>
</evidence>
<gene>
    <name evidence="7" type="ORF">Rhopal_003055-T1</name>
</gene>
<dbReference type="GO" id="GO:0000981">
    <property type="term" value="F:DNA-binding transcription factor activity, RNA polymerase II-specific"/>
    <property type="evidence" value="ECO:0007669"/>
    <property type="project" value="InterPro"/>
</dbReference>
<evidence type="ECO:0000256" key="4">
    <source>
        <dbReference type="ARBA" id="ARBA00023163"/>
    </source>
</evidence>
<evidence type="ECO:0000313" key="8">
    <source>
        <dbReference type="Proteomes" id="UP001342314"/>
    </source>
</evidence>
<dbReference type="PANTHER" id="PTHR47338">
    <property type="entry name" value="ZN(II)2CYS6 TRANSCRIPTION FACTOR (EUROFUNG)-RELATED"/>
    <property type="match status" value="1"/>
</dbReference>
<feature type="compositionally biased region" description="Basic residues" evidence="6">
    <location>
        <begin position="29"/>
        <end position="39"/>
    </location>
</feature>
<proteinExistence type="predicted"/>
<comment type="caution">
    <text evidence="7">The sequence shown here is derived from an EMBL/GenBank/DDBJ whole genome shotgun (WGS) entry which is preliminary data.</text>
</comment>
<evidence type="ECO:0000256" key="5">
    <source>
        <dbReference type="ARBA" id="ARBA00023242"/>
    </source>
</evidence>
<evidence type="ECO:0000313" key="7">
    <source>
        <dbReference type="EMBL" id="GJN90057.1"/>
    </source>
</evidence>
<dbReference type="CDD" id="cd12148">
    <property type="entry name" value="fungal_TF_MHR"/>
    <property type="match status" value="1"/>
</dbReference>
<feature type="compositionally biased region" description="Low complexity" evidence="6">
    <location>
        <begin position="89"/>
        <end position="107"/>
    </location>
</feature>
<feature type="compositionally biased region" description="Polar residues" evidence="6">
    <location>
        <begin position="1"/>
        <end position="11"/>
    </location>
</feature>
<reference evidence="7 8" key="1">
    <citation type="submission" date="2021-12" db="EMBL/GenBank/DDBJ databases">
        <title>High titer production of polyol ester of fatty acids by Rhodotorula paludigena BS15 towards product separation-free biomass refinery.</title>
        <authorList>
            <person name="Mano J."/>
            <person name="Ono H."/>
            <person name="Tanaka T."/>
            <person name="Naito K."/>
            <person name="Sushida H."/>
            <person name="Ike M."/>
            <person name="Tokuyasu K."/>
            <person name="Kitaoka M."/>
        </authorList>
    </citation>
    <scope>NUCLEOTIDE SEQUENCE [LARGE SCALE GENOMIC DNA]</scope>
    <source>
        <strain evidence="7 8">BS15</strain>
    </source>
</reference>
<keyword evidence="3" id="KW-0805">Transcription regulation</keyword>
<keyword evidence="4" id="KW-0804">Transcription</keyword>
<keyword evidence="8" id="KW-1185">Reference proteome</keyword>
<organism evidence="7 8">
    <name type="scientific">Rhodotorula paludigena</name>
    <dbReference type="NCBI Taxonomy" id="86838"/>
    <lineage>
        <taxon>Eukaryota</taxon>
        <taxon>Fungi</taxon>
        <taxon>Dikarya</taxon>
        <taxon>Basidiomycota</taxon>
        <taxon>Pucciniomycotina</taxon>
        <taxon>Microbotryomycetes</taxon>
        <taxon>Sporidiobolales</taxon>
        <taxon>Sporidiobolaceae</taxon>
        <taxon>Rhodotorula</taxon>
    </lineage>
</organism>
<sequence>MPPDRSTSAESTGGGPIDRPLATSCTTCRSRKIKPRQKPGLKAGMSNLLMDRVSSVEASVKALQESGLPASVLEQLQLLERRVQELEQRGGSSALSAPAGSTPSSLTFHPPTLGYQHDTQISSQMAVPPVLAGSVHASPVTQPSAAELDLPPDDLLYSLIELFYTNVAPYCPIARREELQPFDLPDGTRDWPIPVYGVVVASLRFSQDQRWGTTLPTKDHFRERARNRIILLSMSTTSLATLQALALVALDDMVGNTTPNGWGALALLTRTAPLFRSPRLHPSAFASPSYSAASLDIGFTALIEVCDLLGHVHQLHRLKYEDVQLFVQETDSLEARLERWYNSLPAEVKEVKQDDNCVLVMALYWASTIKLLSLVAYPLFRNLSPNQLAVEKAHTAAQSIAALTQFVPVRSPYLAWSCFVAARMLVLRAHRRHEPIDGAIHTLGQALRDASPSCDLARRYLTLITRALQRLHSIDGTLGGAAALVDLHHTAFSAESAVLPSGAVTPVGYQNPADLSRLTEVNGGAQYWGGTITPRNGAAAGGGAELPAAPATGEIDMWLDNELLGHSFDSWFDIPQFTTAAAPSGS</sequence>
<feature type="region of interest" description="Disordered" evidence="6">
    <location>
        <begin position="89"/>
        <end position="114"/>
    </location>
</feature>
<name>A0AAV5GL18_9BASI</name>
<accession>A0AAV5GL18</accession>
<dbReference type="Proteomes" id="UP001342314">
    <property type="component" value="Unassembled WGS sequence"/>
</dbReference>
<dbReference type="InterPro" id="IPR050815">
    <property type="entry name" value="TF_fung"/>
</dbReference>
<dbReference type="AlphaFoldDB" id="A0AAV5GL18"/>
<dbReference type="GO" id="GO:0046872">
    <property type="term" value="F:metal ion binding"/>
    <property type="evidence" value="ECO:0007669"/>
    <property type="project" value="UniProtKB-KW"/>
</dbReference>
<feature type="region of interest" description="Disordered" evidence="6">
    <location>
        <begin position="1"/>
        <end position="45"/>
    </location>
</feature>
<evidence type="ECO:0008006" key="9">
    <source>
        <dbReference type="Google" id="ProtNLM"/>
    </source>
</evidence>
<evidence type="ECO:0000256" key="3">
    <source>
        <dbReference type="ARBA" id="ARBA00023015"/>
    </source>
</evidence>
<dbReference type="GO" id="GO:0005634">
    <property type="term" value="C:nucleus"/>
    <property type="evidence" value="ECO:0007669"/>
    <property type="project" value="UniProtKB-SubCell"/>
</dbReference>
<keyword evidence="5" id="KW-0539">Nucleus</keyword>
<dbReference type="EMBL" id="BQKY01000006">
    <property type="protein sequence ID" value="GJN90057.1"/>
    <property type="molecule type" value="Genomic_DNA"/>
</dbReference>
<dbReference type="PANTHER" id="PTHR47338:SF20">
    <property type="entry name" value="ZN(II)2CYS6 TRANSCRIPTION FACTOR (EUROFUNG)"/>
    <property type="match status" value="1"/>
</dbReference>
<evidence type="ECO:0000256" key="6">
    <source>
        <dbReference type="SAM" id="MobiDB-lite"/>
    </source>
</evidence>
<protein>
    <recommendedName>
        <fullName evidence="9">Transcription factor domain-containing protein</fullName>
    </recommendedName>
</protein>
<keyword evidence="2" id="KW-0479">Metal-binding</keyword>
<evidence type="ECO:0000256" key="1">
    <source>
        <dbReference type="ARBA" id="ARBA00004123"/>
    </source>
</evidence>